<protein>
    <recommendedName>
        <fullName evidence="3">TraB/GumN family protein</fullName>
    </recommendedName>
</protein>
<accession>A0ABW3KD85</accession>
<reference evidence="2" key="1">
    <citation type="journal article" date="2019" name="Int. J. Syst. Evol. Microbiol.">
        <title>The Global Catalogue of Microorganisms (GCM) 10K type strain sequencing project: providing services to taxonomists for standard genome sequencing and annotation.</title>
        <authorList>
            <consortium name="The Broad Institute Genomics Platform"/>
            <consortium name="The Broad Institute Genome Sequencing Center for Infectious Disease"/>
            <person name="Wu L."/>
            <person name="Ma J."/>
        </authorList>
    </citation>
    <scope>NUCLEOTIDE SEQUENCE [LARGE SCALE GENOMIC DNA]</scope>
    <source>
        <strain evidence="2">CCUG 58938</strain>
    </source>
</reference>
<dbReference type="Proteomes" id="UP001597112">
    <property type="component" value="Unassembled WGS sequence"/>
</dbReference>
<gene>
    <name evidence="1" type="ORF">ACFQ21_27850</name>
</gene>
<dbReference type="RefSeq" id="WP_377585464.1">
    <property type="nucleotide sequence ID" value="NZ_JBHTKA010000015.1"/>
</dbReference>
<dbReference type="EMBL" id="JBHTKA010000015">
    <property type="protein sequence ID" value="MFD1003171.1"/>
    <property type="molecule type" value="Genomic_DNA"/>
</dbReference>
<keyword evidence="2" id="KW-1185">Reference proteome</keyword>
<comment type="caution">
    <text evidence="1">The sequence shown here is derived from an EMBL/GenBank/DDBJ whole genome shotgun (WGS) entry which is preliminary data.</text>
</comment>
<evidence type="ECO:0000313" key="1">
    <source>
        <dbReference type="EMBL" id="MFD1003171.1"/>
    </source>
</evidence>
<proteinExistence type="predicted"/>
<organism evidence="1 2">
    <name type="scientific">Ohtaekwangia kribbensis</name>
    <dbReference type="NCBI Taxonomy" id="688913"/>
    <lineage>
        <taxon>Bacteria</taxon>
        <taxon>Pseudomonadati</taxon>
        <taxon>Bacteroidota</taxon>
        <taxon>Cytophagia</taxon>
        <taxon>Cytophagales</taxon>
        <taxon>Fulvivirgaceae</taxon>
        <taxon>Ohtaekwangia</taxon>
    </lineage>
</organism>
<sequence length="292" mass="33508">MKPSLLFISLCMLCCHGRKDSNVSTTPSYPMVDYVQVGLMLQDIGGPTVLDLKNNQGKQVVLIGCPHSRDTTAKEFDLLDIYFKHLKPQIAFNEGGTVREDVRYTSRNEAIHDRGETGLLKYHCDIAGIKMMNGDFTEEEEFSTMLKLYPKDELLLYYTFERFIIPYKYGMDSDKPLEEAYATFINGYLTKHGFPLTESEKIFDYIRQLYQQHTGQAFDLEKVDIEQFDFLNDNCKFCAIGRTSKVVRDEALLRKISDALDRYDRVFVTFGGAHALAIEPALKKLLREKAGR</sequence>
<evidence type="ECO:0008006" key="3">
    <source>
        <dbReference type="Google" id="ProtNLM"/>
    </source>
</evidence>
<name>A0ABW3KD85_9BACT</name>
<evidence type="ECO:0000313" key="2">
    <source>
        <dbReference type="Proteomes" id="UP001597112"/>
    </source>
</evidence>